<dbReference type="EMBL" id="CAJNOU010000502">
    <property type="protein sequence ID" value="CAF1016278.1"/>
    <property type="molecule type" value="Genomic_DNA"/>
</dbReference>
<dbReference type="Gene3D" id="2.120.10.30">
    <property type="entry name" value="TolB, C-terminal domain"/>
    <property type="match status" value="1"/>
</dbReference>
<evidence type="ECO:0008006" key="5">
    <source>
        <dbReference type="Google" id="ProtNLM"/>
    </source>
</evidence>
<comment type="caution">
    <text evidence="3">The sequence shown here is derived from an EMBL/GenBank/DDBJ whole genome shotgun (WGS) entry which is preliminary data.</text>
</comment>
<evidence type="ECO:0000256" key="2">
    <source>
        <dbReference type="SAM" id="MobiDB-lite"/>
    </source>
</evidence>
<evidence type="ECO:0000256" key="1">
    <source>
        <dbReference type="ARBA" id="ARBA00022737"/>
    </source>
</evidence>
<organism evidence="3 4">
    <name type="scientific">Rotaria sordida</name>
    <dbReference type="NCBI Taxonomy" id="392033"/>
    <lineage>
        <taxon>Eukaryota</taxon>
        <taxon>Metazoa</taxon>
        <taxon>Spiralia</taxon>
        <taxon>Gnathifera</taxon>
        <taxon>Rotifera</taxon>
        <taxon>Eurotatoria</taxon>
        <taxon>Bdelloidea</taxon>
        <taxon>Philodinida</taxon>
        <taxon>Philodinidae</taxon>
        <taxon>Rotaria</taxon>
    </lineage>
</organism>
<name>A0A814I2J0_9BILA</name>
<accession>A0A814I2J0</accession>
<dbReference type="Proteomes" id="UP000663889">
    <property type="component" value="Unassembled WGS sequence"/>
</dbReference>
<proteinExistence type="predicted"/>
<dbReference type="InterPro" id="IPR001258">
    <property type="entry name" value="NHL_repeat"/>
</dbReference>
<gene>
    <name evidence="3" type="ORF">SEV965_LOCUS11563</name>
</gene>
<dbReference type="AlphaFoldDB" id="A0A814I2J0"/>
<protein>
    <recommendedName>
        <fullName evidence="5">NHL repeat-containing protein 2</fullName>
    </recommendedName>
</protein>
<dbReference type="Pfam" id="PF01436">
    <property type="entry name" value="NHL"/>
    <property type="match status" value="1"/>
</dbReference>
<reference evidence="3" key="1">
    <citation type="submission" date="2021-02" db="EMBL/GenBank/DDBJ databases">
        <authorList>
            <person name="Nowell W R."/>
        </authorList>
    </citation>
    <scope>NUCLEOTIDE SEQUENCE</scope>
</reference>
<keyword evidence="1" id="KW-0677">Repeat</keyword>
<feature type="region of interest" description="Disordered" evidence="2">
    <location>
        <begin position="64"/>
        <end position="84"/>
    </location>
</feature>
<dbReference type="SUPFAM" id="SSF101898">
    <property type="entry name" value="NHL repeat"/>
    <property type="match status" value="1"/>
</dbReference>
<evidence type="ECO:0000313" key="4">
    <source>
        <dbReference type="Proteomes" id="UP000663889"/>
    </source>
</evidence>
<dbReference type="InterPro" id="IPR011042">
    <property type="entry name" value="6-blade_b-propeller_TolB-like"/>
</dbReference>
<evidence type="ECO:0000313" key="3">
    <source>
        <dbReference type="EMBL" id="CAF1016278.1"/>
    </source>
</evidence>
<sequence>MKWVEGAKEGVVVAGGQGEGNGLTQLSYPEGVVVDELGTVYVADRVNDRIMRWTKGATQGSVIVGGNGREGQSNQLNRPFASGGRTLEDDRTLASYDGIKDGSALWMVIFPNVSCEKYRVLVLIDTTNDERKIIDLDIFFYDTVAQRINTSDQCQYISEVLNETIVNFHLLRRMKYYHLPCQRKQSSLHHL</sequence>